<reference evidence="1 2" key="1">
    <citation type="submission" date="2023-07" db="EMBL/GenBank/DDBJ databases">
        <title>Sorghum-associated microbial communities from plants grown in Nebraska, USA.</title>
        <authorList>
            <person name="Schachtman D."/>
        </authorList>
    </citation>
    <scope>NUCLEOTIDE SEQUENCE [LARGE SCALE GENOMIC DNA]</scope>
    <source>
        <strain evidence="1 2">CC482</strain>
    </source>
</reference>
<protein>
    <recommendedName>
        <fullName evidence="3">DUF4362 domain-containing protein</fullName>
    </recommendedName>
</protein>
<organism evidence="1 2">
    <name type="scientific">Paenibacillus harenae</name>
    <dbReference type="NCBI Taxonomy" id="306543"/>
    <lineage>
        <taxon>Bacteria</taxon>
        <taxon>Bacillati</taxon>
        <taxon>Bacillota</taxon>
        <taxon>Bacilli</taxon>
        <taxon>Bacillales</taxon>
        <taxon>Paenibacillaceae</taxon>
        <taxon>Paenibacillus</taxon>
    </lineage>
</organism>
<gene>
    <name evidence="1" type="ORF">J2T15_003401</name>
</gene>
<dbReference type="Pfam" id="PF14275">
    <property type="entry name" value="DUF4362"/>
    <property type="match status" value="1"/>
</dbReference>
<name>A0ABT9U330_PAEHA</name>
<proteinExistence type="predicted"/>
<dbReference type="RefSeq" id="WP_307205230.1">
    <property type="nucleotide sequence ID" value="NZ_JAUSSU010000006.1"/>
</dbReference>
<comment type="caution">
    <text evidence="1">The sequence shown here is derived from an EMBL/GenBank/DDBJ whole genome shotgun (WGS) entry which is preliminary data.</text>
</comment>
<dbReference type="Proteomes" id="UP001229346">
    <property type="component" value="Unassembled WGS sequence"/>
</dbReference>
<evidence type="ECO:0008006" key="3">
    <source>
        <dbReference type="Google" id="ProtNLM"/>
    </source>
</evidence>
<evidence type="ECO:0000313" key="1">
    <source>
        <dbReference type="EMBL" id="MDQ0113958.1"/>
    </source>
</evidence>
<evidence type="ECO:0000313" key="2">
    <source>
        <dbReference type="Proteomes" id="UP001229346"/>
    </source>
</evidence>
<sequence>MTIAAIAMILPLALAGCGNREPESAAGSTQPPTETETGIHAETNSGAEWRDDHDINETNDVIAIHNSVSNWEKLDTFTELKPGTQRIVHYTIEGDPIFYDLKYSDSGFQLRYDTTADKFGSPSVEVYDCKGFEKSESDVELRYTLTGCQGDNDEFDVLELDYNVAEQDLFEFTLLYGITEKNEVHTAENKLVKDLQNGEVAELDDFKLTSQERGLIYKEMVLANYLAEKKLSSTCNAEPHASYDLTVRINGGERHYEWSECNSDEDNETMTKMVRKIIAIVEGKNEYKALPAVKGAYE</sequence>
<accession>A0ABT9U330</accession>
<dbReference type="EMBL" id="JAUSSU010000006">
    <property type="protein sequence ID" value="MDQ0113958.1"/>
    <property type="molecule type" value="Genomic_DNA"/>
</dbReference>
<dbReference type="InterPro" id="IPR025372">
    <property type="entry name" value="DUF4362"/>
</dbReference>
<keyword evidence="2" id="KW-1185">Reference proteome</keyword>